<dbReference type="Gramene" id="QL05p008713:mrna">
    <property type="protein sequence ID" value="QL05p008713:mrna"/>
    <property type="gene ID" value="QL05p008713"/>
</dbReference>
<keyword evidence="3" id="KW-1185">Reference proteome</keyword>
<dbReference type="InParanoid" id="A0A7N2R477"/>
<feature type="transmembrane region" description="Helical" evidence="1">
    <location>
        <begin position="5"/>
        <end position="23"/>
    </location>
</feature>
<evidence type="ECO:0000313" key="2">
    <source>
        <dbReference type="EnsemblPlants" id="QL05p008713:mrna"/>
    </source>
</evidence>
<reference evidence="2" key="2">
    <citation type="submission" date="2021-01" db="UniProtKB">
        <authorList>
            <consortium name="EnsemblPlants"/>
        </authorList>
    </citation>
    <scope>IDENTIFICATION</scope>
</reference>
<name>A0A7N2R477_QUELO</name>
<feature type="transmembrane region" description="Helical" evidence="1">
    <location>
        <begin position="58"/>
        <end position="79"/>
    </location>
</feature>
<dbReference type="EnsemblPlants" id="QL05p008713:mrna">
    <property type="protein sequence ID" value="QL05p008713:mrna"/>
    <property type="gene ID" value="QL05p008713"/>
</dbReference>
<dbReference type="Proteomes" id="UP000594261">
    <property type="component" value="Chromosome 5"/>
</dbReference>
<dbReference type="AlphaFoldDB" id="A0A7N2R477"/>
<evidence type="ECO:0000256" key="1">
    <source>
        <dbReference type="SAM" id="Phobius"/>
    </source>
</evidence>
<sequence length="101" mass="11130">MGVHYIAESVASTVLSFVFLQFWTELSLDNLKSDGLIAENYIHSENASRVIELLSGSYATIGLLTNFVLNVFVLLVLCLKTEVQTSKLLVAVMKKEASGIY</sequence>
<keyword evidence="1" id="KW-0472">Membrane</keyword>
<dbReference type="EMBL" id="LRBV02000005">
    <property type="status" value="NOT_ANNOTATED_CDS"/>
    <property type="molecule type" value="Genomic_DNA"/>
</dbReference>
<keyword evidence="1" id="KW-0812">Transmembrane</keyword>
<protein>
    <submittedName>
        <fullName evidence="2">Uncharacterized protein</fullName>
    </submittedName>
</protein>
<keyword evidence="1" id="KW-1133">Transmembrane helix</keyword>
<reference evidence="2 3" key="1">
    <citation type="journal article" date="2016" name="G3 (Bethesda)">
        <title>First Draft Assembly and Annotation of the Genome of a California Endemic Oak Quercus lobata Nee (Fagaceae).</title>
        <authorList>
            <person name="Sork V.L."/>
            <person name="Fitz-Gibbon S.T."/>
            <person name="Puiu D."/>
            <person name="Crepeau M."/>
            <person name="Gugger P.F."/>
            <person name="Sherman R."/>
            <person name="Stevens K."/>
            <person name="Langley C.H."/>
            <person name="Pellegrini M."/>
            <person name="Salzberg S.L."/>
        </authorList>
    </citation>
    <scope>NUCLEOTIDE SEQUENCE [LARGE SCALE GENOMIC DNA]</scope>
    <source>
        <strain evidence="2 3">cv. SW786</strain>
    </source>
</reference>
<proteinExistence type="predicted"/>
<evidence type="ECO:0000313" key="3">
    <source>
        <dbReference type="Proteomes" id="UP000594261"/>
    </source>
</evidence>
<accession>A0A7N2R477</accession>
<organism evidence="2 3">
    <name type="scientific">Quercus lobata</name>
    <name type="common">Valley oak</name>
    <dbReference type="NCBI Taxonomy" id="97700"/>
    <lineage>
        <taxon>Eukaryota</taxon>
        <taxon>Viridiplantae</taxon>
        <taxon>Streptophyta</taxon>
        <taxon>Embryophyta</taxon>
        <taxon>Tracheophyta</taxon>
        <taxon>Spermatophyta</taxon>
        <taxon>Magnoliopsida</taxon>
        <taxon>eudicotyledons</taxon>
        <taxon>Gunneridae</taxon>
        <taxon>Pentapetalae</taxon>
        <taxon>rosids</taxon>
        <taxon>fabids</taxon>
        <taxon>Fagales</taxon>
        <taxon>Fagaceae</taxon>
        <taxon>Quercus</taxon>
    </lineage>
</organism>